<keyword evidence="10" id="KW-0863">Zinc-finger</keyword>
<evidence type="ECO:0000256" key="18">
    <source>
        <dbReference type="SAM" id="MobiDB-lite"/>
    </source>
</evidence>
<keyword evidence="8" id="KW-0479">Metal-binding</keyword>
<reference evidence="24" key="1">
    <citation type="submission" date="2015-01" db="EMBL/GenBank/DDBJ databases">
        <authorList>
            <person name="Aksoy S."/>
            <person name="Warren W."/>
            <person name="Wilson R.K."/>
        </authorList>
    </citation>
    <scope>NUCLEOTIDE SEQUENCE [LARGE SCALE GENOMIC DNA]</scope>
    <source>
        <strain evidence="24">IAEA</strain>
    </source>
</reference>
<keyword evidence="12" id="KW-0156">Chromatin regulator</keyword>
<dbReference type="GO" id="GO:0009792">
    <property type="term" value="P:embryo development ending in birth or egg hatching"/>
    <property type="evidence" value="ECO:0007669"/>
    <property type="project" value="UniProtKB-ARBA"/>
</dbReference>
<feature type="compositionally biased region" description="Basic residues" evidence="18">
    <location>
        <begin position="1915"/>
        <end position="1926"/>
    </location>
</feature>
<dbReference type="GO" id="GO:0032259">
    <property type="term" value="P:methylation"/>
    <property type="evidence" value="ECO:0007669"/>
    <property type="project" value="UniProtKB-KW"/>
</dbReference>
<dbReference type="InterPro" id="IPR011011">
    <property type="entry name" value="Znf_FYVE_PHD"/>
</dbReference>
<keyword evidence="7" id="KW-0949">S-adenosyl-L-methionine</keyword>
<dbReference type="PROSITE" id="PS01359">
    <property type="entry name" value="ZF_PHD_1"/>
    <property type="match status" value="1"/>
</dbReference>
<dbReference type="GO" id="GO:0003006">
    <property type="term" value="P:developmental process involved in reproduction"/>
    <property type="evidence" value="ECO:0007669"/>
    <property type="project" value="UniProtKB-ARBA"/>
</dbReference>
<dbReference type="SMART" id="SM00570">
    <property type="entry name" value="AWS"/>
    <property type="match status" value="1"/>
</dbReference>
<dbReference type="PROSITE" id="PS50280">
    <property type="entry name" value="SET"/>
    <property type="match status" value="1"/>
</dbReference>
<feature type="domain" description="Post-SET" evidence="20">
    <location>
        <begin position="1872"/>
        <end position="1888"/>
    </location>
</feature>
<evidence type="ECO:0000256" key="15">
    <source>
        <dbReference type="ARBA" id="ARBA00023159"/>
    </source>
</evidence>
<evidence type="ECO:0000256" key="9">
    <source>
        <dbReference type="ARBA" id="ARBA00022737"/>
    </source>
</evidence>
<dbReference type="GO" id="GO:0008270">
    <property type="term" value="F:zinc ion binding"/>
    <property type="evidence" value="ECO:0007669"/>
    <property type="project" value="UniProtKB-KW"/>
</dbReference>
<dbReference type="FunFam" id="3.30.40.10:FF:000113">
    <property type="entry name" value="Histone-lysine N-methyltransferase"/>
    <property type="match status" value="1"/>
</dbReference>
<evidence type="ECO:0000313" key="24">
    <source>
        <dbReference type="Proteomes" id="UP000092460"/>
    </source>
</evidence>
<evidence type="ECO:0000259" key="20">
    <source>
        <dbReference type="PROSITE" id="PS50868"/>
    </source>
</evidence>
<accession>A0A1B0BNE3</accession>
<comment type="subcellular location">
    <subcellularLocation>
        <location evidence="2">Chromosome</location>
    </subcellularLocation>
    <subcellularLocation>
        <location evidence="1">Nucleus</location>
    </subcellularLocation>
</comment>
<dbReference type="GO" id="GO:0042800">
    <property type="term" value="F:histone H3K4 methyltransferase activity"/>
    <property type="evidence" value="ECO:0007669"/>
    <property type="project" value="TreeGrafter"/>
</dbReference>
<dbReference type="FunFam" id="2.170.270.10:FF:000011">
    <property type="entry name" value="Histone-lysine N-methyltransferase"/>
    <property type="match status" value="1"/>
</dbReference>
<feature type="domain" description="SET" evidence="19">
    <location>
        <begin position="1748"/>
        <end position="1864"/>
    </location>
</feature>
<evidence type="ECO:0000256" key="11">
    <source>
        <dbReference type="ARBA" id="ARBA00022833"/>
    </source>
</evidence>
<dbReference type="InterPro" id="IPR043319">
    <property type="entry name" value="PHD_ASH1L"/>
</dbReference>
<feature type="compositionally biased region" description="Polar residues" evidence="18">
    <location>
        <begin position="25"/>
        <end position="36"/>
    </location>
</feature>
<name>A0A1B0BNE3_9MUSC</name>
<dbReference type="InterPro" id="IPR036427">
    <property type="entry name" value="Bromodomain-like_sf"/>
</dbReference>
<feature type="domain" description="BAH" evidence="21">
    <location>
        <begin position="2321"/>
        <end position="2441"/>
    </location>
</feature>
<keyword evidence="14" id="KW-0103">Bromodomain</keyword>
<reference evidence="23" key="2">
    <citation type="submission" date="2020-05" db="UniProtKB">
        <authorList>
            <consortium name="EnsemblMetazoa"/>
        </authorList>
    </citation>
    <scope>IDENTIFICATION</scope>
    <source>
        <strain evidence="23">IAEA</strain>
    </source>
</reference>
<feature type="region of interest" description="Disordered" evidence="18">
    <location>
        <begin position="1"/>
        <end position="84"/>
    </location>
</feature>
<feature type="compositionally biased region" description="Basic residues" evidence="18">
    <location>
        <begin position="448"/>
        <end position="459"/>
    </location>
</feature>
<evidence type="ECO:0000256" key="5">
    <source>
        <dbReference type="ARBA" id="ARBA00022603"/>
    </source>
</evidence>
<dbReference type="InterPro" id="IPR001025">
    <property type="entry name" value="BAH_dom"/>
</dbReference>
<evidence type="ECO:0000256" key="14">
    <source>
        <dbReference type="ARBA" id="ARBA00023117"/>
    </source>
</evidence>
<dbReference type="SMART" id="SM00439">
    <property type="entry name" value="BAH"/>
    <property type="match status" value="1"/>
</dbReference>
<dbReference type="InterPro" id="IPR006560">
    <property type="entry name" value="AWS_dom"/>
</dbReference>
<dbReference type="InterPro" id="IPR019786">
    <property type="entry name" value="Zinc_finger_PHD-type_CS"/>
</dbReference>
<dbReference type="PANTHER" id="PTHR46147">
    <property type="entry name" value="HISTONE-LYSINE N-METHYLTRANSFERASE ASH1"/>
    <property type="match status" value="1"/>
</dbReference>
<dbReference type="Pfam" id="PF00856">
    <property type="entry name" value="SET"/>
    <property type="match status" value="1"/>
</dbReference>
<feature type="compositionally biased region" description="Polar residues" evidence="18">
    <location>
        <begin position="1"/>
        <end position="11"/>
    </location>
</feature>
<evidence type="ECO:0000256" key="17">
    <source>
        <dbReference type="ARBA" id="ARBA00023242"/>
    </source>
</evidence>
<dbReference type="Proteomes" id="UP000092460">
    <property type="component" value="Unassembled WGS sequence"/>
</dbReference>
<evidence type="ECO:0000256" key="6">
    <source>
        <dbReference type="ARBA" id="ARBA00022679"/>
    </source>
</evidence>
<evidence type="ECO:0000256" key="10">
    <source>
        <dbReference type="ARBA" id="ARBA00022771"/>
    </source>
</evidence>
<dbReference type="SMART" id="SM00317">
    <property type="entry name" value="SET"/>
    <property type="match status" value="1"/>
</dbReference>
<evidence type="ECO:0000256" key="3">
    <source>
        <dbReference type="ARBA" id="ARBA00022454"/>
    </source>
</evidence>
<evidence type="ECO:0000256" key="2">
    <source>
        <dbReference type="ARBA" id="ARBA00004286"/>
    </source>
</evidence>
<evidence type="ECO:0000256" key="16">
    <source>
        <dbReference type="ARBA" id="ARBA00023163"/>
    </source>
</evidence>
<evidence type="ECO:0000256" key="4">
    <source>
        <dbReference type="ARBA" id="ARBA00022553"/>
    </source>
</evidence>
<feature type="region of interest" description="Disordered" evidence="18">
    <location>
        <begin position="1006"/>
        <end position="1033"/>
    </location>
</feature>
<dbReference type="EMBL" id="JXJN01017347">
    <property type="status" value="NOT_ANNOTATED_CDS"/>
    <property type="molecule type" value="Genomic_DNA"/>
</dbReference>
<feature type="region of interest" description="Disordered" evidence="18">
    <location>
        <begin position="2473"/>
        <end position="2545"/>
    </location>
</feature>
<feature type="compositionally biased region" description="Polar residues" evidence="18">
    <location>
        <begin position="55"/>
        <end position="84"/>
    </location>
</feature>
<feature type="region of interest" description="Disordered" evidence="18">
    <location>
        <begin position="709"/>
        <end position="737"/>
    </location>
</feature>
<evidence type="ECO:0000313" key="23">
    <source>
        <dbReference type="EnsemblMetazoa" id="GPPI035533-PA"/>
    </source>
</evidence>
<feature type="compositionally biased region" description="Basic residues" evidence="18">
    <location>
        <begin position="43"/>
        <end position="54"/>
    </location>
</feature>
<keyword evidence="11" id="KW-0862">Zinc</keyword>
<keyword evidence="9" id="KW-0677">Repeat</keyword>
<dbReference type="VEuPathDB" id="VectorBase:GPPI035533"/>
<dbReference type="Pfam" id="PF01426">
    <property type="entry name" value="BAH"/>
    <property type="match status" value="1"/>
</dbReference>
<dbReference type="InterPro" id="IPR046341">
    <property type="entry name" value="SET_dom_sf"/>
</dbReference>
<proteinExistence type="predicted"/>
<dbReference type="GO" id="GO:0030154">
    <property type="term" value="P:cell differentiation"/>
    <property type="evidence" value="ECO:0007669"/>
    <property type="project" value="UniProtKB-ARBA"/>
</dbReference>
<dbReference type="PANTHER" id="PTHR46147:SF3">
    <property type="entry name" value="HISTONE-LYSINE N-METHYLTRANSFERASE ASH1"/>
    <property type="match status" value="1"/>
</dbReference>
<dbReference type="FunFam" id="2.30.30.490:FF:000039">
    <property type="entry name" value="Histone-lysine N-methyltransferase ash1"/>
    <property type="match status" value="1"/>
</dbReference>
<feature type="region of interest" description="Disordered" evidence="18">
    <location>
        <begin position="521"/>
        <end position="544"/>
    </location>
</feature>
<feature type="compositionally biased region" description="Polar residues" evidence="18">
    <location>
        <begin position="2498"/>
        <end position="2516"/>
    </location>
</feature>
<keyword evidence="15" id="KW-0010">Activator</keyword>
<dbReference type="GO" id="GO:0010557">
    <property type="term" value="P:positive regulation of macromolecule biosynthetic process"/>
    <property type="evidence" value="ECO:0007669"/>
    <property type="project" value="UniProtKB-ARBA"/>
</dbReference>
<keyword evidence="17" id="KW-0539">Nucleus</keyword>
<keyword evidence="3" id="KW-0158">Chromosome</keyword>
<evidence type="ECO:0000259" key="21">
    <source>
        <dbReference type="PROSITE" id="PS51038"/>
    </source>
</evidence>
<dbReference type="GO" id="GO:0005694">
    <property type="term" value="C:chromosome"/>
    <property type="evidence" value="ECO:0007669"/>
    <property type="project" value="UniProtKB-SubCell"/>
</dbReference>
<feature type="compositionally biased region" description="Polar residues" evidence="18">
    <location>
        <begin position="523"/>
        <end position="544"/>
    </location>
</feature>
<dbReference type="PROSITE" id="PS51215">
    <property type="entry name" value="AWS"/>
    <property type="match status" value="1"/>
</dbReference>
<keyword evidence="13" id="KW-0805">Transcription regulation</keyword>
<dbReference type="CDD" id="cd19174">
    <property type="entry name" value="SET_ASH1L"/>
    <property type="match status" value="1"/>
</dbReference>
<dbReference type="InterPro" id="IPR043151">
    <property type="entry name" value="BAH_sf"/>
</dbReference>
<dbReference type="CDD" id="cd15548">
    <property type="entry name" value="PHD_ASH1L"/>
    <property type="match status" value="1"/>
</dbReference>
<feature type="domain" description="AWS" evidence="22">
    <location>
        <begin position="1699"/>
        <end position="1745"/>
    </location>
</feature>
<dbReference type="Gene3D" id="1.20.920.10">
    <property type="entry name" value="Bromodomain-like"/>
    <property type="match status" value="1"/>
</dbReference>
<dbReference type="Gene3D" id="2.170.270.10">
    <property type="entry name" value="SET domain"/>
    <property type="match status" value="1"/>
</dbReference>
<evidence type="ECO:0000259" key="22">
    <source>
        <dbReference type="PROSITE" id="PS51215"/>
    </source>
</evidence>
<sequence>MNKLNDATTKNVLEGQHQQREAANGQDNEFVSNTAAGENLQKDKHKKRHEKKKNTIATPTSGTSTSDPCSTSATKPSNNISHVPSIQIPLATQFSIQRSDSDGCLRMKISAIRPSNISTYTANYKSGKDQNNTNLISGTKLKNFETKSKSSENQLINSCNNNNNLESLKAKIISKPVITESCEVRSKVNEKLDNMSATVQQTLNDSRNTAHMSAVPSSECISDATDSGCSEATNTTTANGLEKTAKRMKIKRKKCQLKVSDSKRPLKQLRTPEITKINMFSTDSEDEPLSNKIPQKIQLPQQRAPRLLLTAISSKSSSCVATNTTIIQTNSTNASTPSTDRIGLSSSDNELPDLVSAAIKRVVVESDEDDNISTAVLSKAKSRQLPQYQSTLLQDFMEKTQMLGQTPNTKSDNADTSKQKLSPTRADIQAHFNMNSQSDNIASGNSNNKRRRGRPKKPFKLTTVLNLNCTTDAINNKKSLTCASNINESADSGVVSTTSVSTQSTSPQPATTIASLNEMPSIHSPQKSQTHTPEKNVANNDASTSKPKIDIALLDKRMYATERVLYPPPKNKRRQSVCASVVLEKRYGCSNLNITAGKASKDDQQLDPAWRKIDINRKFRRPSVASAGYKSDGADDRICRPSKSTICSKILAAKSGYVSDYGSSAFHGRLSRHIRHGGHNSGYKSDASCKSRYSTKSCVSRRSRAKSCGYRSDCKESGAKSSKFRRKRRESVAQKSLGSLKDEQDILQLAGLSLGQSSEESNEYVCKPSLEKLPTTSASKKYGEINRYIATGEYFGRGSANTGIVNTFASLNSKAPRLFDTLGPLNVSHPSANKLSLVQRKNSTTSEFIPDILQLSSTSQAVRKIKSRRSSVASYCSSYYSGTSKLKRRRKRKTFRFPNPTSSKNAIIDSKLLTEVEILTNSFASRCRIQPGSLPAPIGSTSQKEKLMAEASKLQQSLVAAAAAAVATSSSSSKRETRDKRTVKKRKINENLDFAILSASAAANALTSSGGGNSKRRHKKASSSSPDDHKLPLKKRHYLLTPGDKSSEVAVAVAAKLFANNAEAWAAAAAAAKTTACTKSQQQFNAKTAKANLTPKKRHLLQQSSSAGTNEDANSVKTTSTNSTLRVTVGDPNSISGGKLLDISPHSLNSLKQNSETVNRKRSRLEGLVSKIATHQGGEDNCINKESMKQGKTNLSTSILIDSETSSCPPPGIFEPSVELEIQIPSISKLAEATTGIITKSEIDSPLLLDLNRGFVMAMGKSEGTKVVETLLNKTGGNLLLKRKRKKINRTGFPTVRRKKRKVNEQLVSDITPVISKEQVEEGLKTFAAPTAQICDRVPQAGETSDTFLERNNRTPRLSVVALERLQETPNLSQGERLSNIDNSEVSTPKTRQTRIQCKRKIAKEEPLLLTPKVSQMTSQKTIPNTTEEYKKLHVPRMRRSKVINQEIKPPIKPITLPIKQVRKPAKKSVIDTKVKLPAGIDPNTNFSCKIRLKRRSSMHPTTTIPQPIPIDDLEMISTPEEVEEQSSAKDCNIDHLEQDILPLTETQIGLILIDTEASDTSDEKSSINSLVIKKARLVRKTYLPAGLFSDYFKVPQLLTKKPINRKDAEKKETTNIPLEAAAESNADLEVHKSLLPPPPYCERYFRRTLIDFELPHDIWWAYKNCKLPSRIMVPSWNYRKIRTNIYAESVRPPNMAANDHPMCNCKPEIGCGDNCLNRMVYTECSPANCPTKEKCRNQKIQRHEVAAGVERFMTADKGWGVRTKQPVVKGTYILEYVGEVVTEREFKERMASIYLNDNHHYCLHLDGGLVIDGHRMGSDCRFVNHSCQPNCEIQKWSVNGLSRMALFAKRNIEEGEELTYDYNFSLFNPSEGQPCRCNTPQCRGVIGGKSQRIKPLPIEAKFVAEVLPKENRANRQRKRKARKNTQRQTSKDVSAPTRMQPLTEKEKKIVKQYSVFLIRNVETIRRLRRKNKFQDAKCQTPTNVISSMTTLANLSVPAPVMQRRSSTPAILAAQITALCTARSIKTRGLTLAVQDPEVEKMAKMAKILRDICTFLESVKNPENQQESLISLVLQSASPTGGGNRRKKSSMKITQKHQPLDLKIIQTNIEQGYYKFPAEFNDDIKKLFTEAKQNLNSDEESKLQMLACLEKAFEHEKYQQYDSLMEILNNEYLLKDFKKKDISNECKKSSSSEITIDNADVNSNESSLSSVTQGAVNAATSNEDIISCICGLYKDEGLMIQCSRCMVWQHTECTKADVNAENYLCEKCEPREVDREVPLDEFTEEGHRYYLTLMRGKNLQVRQGDAVYVLRDIPIKDEVGNILPSKKHTYETIGEIDYNECDIFRVERLWKDEEGKRLIFGHHFLRPHETFHEPSRKFYPNEVVRVPLYEVVPIELVIGRCWVLDRTTFCKGRPIECTDEAHCFICELRVDKQARFFSKAKMNYPTCTKSYAFRKFQEKLRISKTYAPHEVNPALLKTKKPKTERDTGSSTSISSTIADKSTNGTRHTMSNSASTARQEHNNKASQQRANTAAIRKRQTNKSPVTSLMALNREFAQATTMSIKQKRMHLEIVLKAIKQNCDVNRTSTANEPPLDLTYLLTGRGARQRKTLTSSLNSL</sequence>
<keyword evidence="5" id="KW-0489">Methyltransferase</keyword>
<dbReference type="GO" id="GO:0006355">
    <property type="term" value="P:regulation of DNA-templated transcription"/>
    <property type="evidence" value="ECO:0007669"/>
    <property type="project" value="TreeGrafter"/>
</dbReference>
<dbReference type="Gene3D" id="3.30.40.10">
    <property type="entry name" value="Zinc/RING finger domain, C3HC4 (zinc finger)"/>
    <property type="match status" value="1"/>
</dbReference>
<keyword evidence="4" id="KW-0597">Phosphoprotein</keyword>
<evidence type="ECO:0000259" key="19">
    <source>
        <dbReference type="PROSITE" id="PS50280"/>
    </source>
</evidence>
<dbReference type="PROSITE" id="PS51038">
    <property type="entry name" value="BAH"/>
    <property type="match status" value="1"/>
</dbReference>
<dbReference type="STRING" id="67801.A0A1B0BNE3"/>
<keyword evidence="16" id="KW-0804">Transcription</keyword>
<dbReference type="GO" id="GO:0018991">
    <property type="term" value="P:egg-laying behavior"/>
    <property type="evidence" value="ECO:0007669"/>
    <property type="project" value="UniProtKB-ARBA"/>
</dbReference>
<dbReference type="InterPro" id="IPR001214">
    <property type="entry name" value="SET_dom"/>
</dbReference>
<feature type="region of interest" description="Disordered" evidence="18">
    <location>
        <begin position="1103"/>
        <end position="1131"/>
    </location>
</feature>
<dbReference type="SUPFAM" id="SSF47370">
    <property type="entry name" value="Bromodomain"/>
    <property type="match status" value="1"/>
</dbReference>
<dbReference type="Pfam" id="PF17907">
    <property type="entry name" value="AWS"/>
    <property type="match status" value="1"/>
</dbReference>
<dbReference type="EnsemblMetazoa" id="GPPI035533-RA">
    <property type="protein sequence ID" value="GPPI035533-PA"/>
    <property type="gene ID" value="GPPI035533"/>
</dbReference>
<dbReference type="Pfam" id="PF20826">
    <property type="entry name" value="PHD_5"/>
    <property type="match status" value="1"/>
</dbReference>
<feature type="region of interest" description="Disordered" evidence="18">
    <location>
        <begin position="432"/>
        <end position="460"/>
    </location>
</feature>
<evidence type="ECO:0000256" key="8">
    <source>
        <dbReference type="ARBA" id="ARBA00022723"/>
    </source>
</evidence>
<evidence type="ECO:0000256" key="13">
    <source>
        <dbReference type="ARBA" id="ARBA00023015"/>
    </source>
</evidence>
<dbReference type="InterPro" id="IPR003616">
    <property type="entry name" value="Post-SET_dom"/>
</dbReference>
<evidence type="ECO:0000256" key="1">
    <source>
        <dbReference type="ARBA" id="ARBA00004123"/>
    </source>
</evidence>
<dbReference type="SUPFAM" id="SSF82199">
    <property type="entry name" value="SET domain"/>
    <property type="match status" value="1"/>
</dbReference>
<organism evidence="23 24">
    <name type="scientific">Glossina palpalis gambiensis</name>
    <dbReference type="NCBI Taxonomy" id="67801"/>
    <lineage>
        <taxon>Eukaryota</taxon>
        <taxon>Metazoa</taxon>
        <taxon>Ecdysozoa</taxon>
        <taxon>Arthropoda</taxon>
        <taxon>Hexapoda</taxon>
        <taxon>Insecta</taxon>
        <taxon>Pterygota</taxon>
        <taxon>Neoptera</taxon>
        <taxon>Endopterygota</taxon>
        <taxon>Diptera</taxon>
        <taxon>Brachycera</taxon>
        <taxon>Muscomorpha</taxon>
        <taxon>Hippoboscoidea</taxon>
        <taxon>Glossinidae</taxon>
        <taxon>Glossina</taxon>
    </lineage>
</organism>
<keyword evidence="24" id="KW-1185">Reference proteome</keyword>
<feature type="region of interest" description="Disordered" evidence="18">
    <location>
        <begin position="1910"/>
        <end position="1942"/>
    </location>
</feature>
<dbReference type="GO" id="GO:0003682">
    <property type="term" value="F:chromatin binding"/>
    <property type="evidence" value="ECO:0007669"/>
    <property type="project" value="InterPro"/>
</dbReference>
<dbReference type="SMART" id="SM00249">
    <property type="entry name" value="PHD"/>
    <property type="match status" value="1"/>
</dbReference>
<dbReference type="CDD" id="cd04717">
    <property type="entry name" value="BAH_polybromo"/>
    <property type="match status" value="1"/>
</dbReference>
<keyword evidence="6" id="KW-0808">Transferase</keyword>
<dbReference type="InterPro" id="IPR001965">
    <property type="entry name" value="Znf_PHD"/>
</dbReference>
<dbReference type="Gene3D" id="2.30.30.490">
    <property type="match status" value="1"/>
</dbReference>
<feature type="compositionally biased region" description="Polar residues" evidence="18">
    <location>
        <begin position="432"/>
        <end position="442"/>
    </location>
</feature>
<dbReference type="PROSITE" id="PS50868">
    <property type="entry name" value="POST_SET"/>
    <property type="match status" value="1"/>
</dbReference>
<protein>
    <submittedName>
        <fullName evidence="23">Histone-lysine N-methyltransferase</fullName>
    </submittedName>
</protein>
<evidence type="ECO:0000256" key="7">
    <source>
        <dbReference type="ARBA" id="ARBA00022691"/>
    </source>
</evidence>
<dbReference type="SUPFAM" id="SSF57903">
    <property type="entry name" value="FYVE/PHD zinc finger"/>
    <property type="match status" value="1"/>
</dbReference>
<evidence type="ECO:0000256" key="12">
    <source>
        <dbReference type="ARBA" id="ARBA00022853"/>
    </source>
</evidence>
<dbReference type="InterPro" id="IPR013083">
    <property type="entry name" value="Znf_RING/FYVE/PHD"/>
</dbReference>
<dbReference type="GO" id="GO:0005654">
    <property type="term" value="C:nucleoplasm"/>
    <property type="evidence" value="ECO:0007669"/>
    <property type="project" value="TreeGrafter"/>
</dbReference>